<dbReference type="GO" id="GO:0012505">
    <property type="term" value="C:endomembrane system"/>
    <property type="evidence" value="ECO:0007669"/>
    <property type="project" value="UniProtKB-SubCell"/>
</dbReference>
<feature type="transmembrane region" description="Helical" evidence="5">
    <location>
        <begin position="231"/>
        <end position="250"/>
    </location>
</feature>
<evidence type="ECO:0000256" key="1">
    <source>
        <dbReference type="ARBA" id="ARBA00004127"/>
    </source>
</evidence>
<keyword evidence="8" id="KW-1185">Reference proteome</keyword>
<dbReference type="EMBL" id="RBAK01000006">
    <property type="protein sequence ID" value="RKN45326.1"/>
    <property type="molecule type" value="Genomic_DNA"/>
</dbReference>
<evidence type="ECO:0000256" key="2">
    <source>
        <dbReference type="ARBA" id="ARBA00022692"/>
    </source>
</evidence>
<gene>
    <name evidence="7" type="ORF">D7223_17035</name>
</gene>
<comment type="subcellular location">
    <subcellularLocation>
        <location evidence="1">Endomembrane system</location>
        <topology evidence="1">Multi-pass membrane protein</topology>
    </subcellularLocation>
</comment>
<keyword evidence="2 5" id="KW-0812">Transmembrane</keyword>
<dbReference type="InterPro" id="IPR011020">
    <property type="entry name" value="HTTM-like"/>
</dbReference>
<accession>A0A3A9ZD76</accession>
<evidence type="ECO:0000313" key="7">
    <source>
        <dbReference type="EMBL" id="RKN45326.1"/>
    </source>
</evidence>
<dbReference type="Proteomes" id="UP000281726">
    <property type="component" value="Unassembled WGS sequence"/>
</dbReference>
<evidence type="ECO:0000313" key="8">
    <source>
        <dbReference type="Proteomes" id="UP000281726"/>
    </source>
</evidence>
<dbReference type="SMART" id="SM00752">
    <property type="entry name" value="HTTM"/>
    <property type="match status" value="1"/>
</dbReference>
<reference evidence="7 8" key="1">
    <citation type="journal article" date="2004" name="Syst. Appl. Microbiol.">
        <title>Cryptoendolithic actinomycetes from antarctic sandstone rock samples: Micromonospora endolithica sp. nov. and two isolates related to Micromonospora coerulea Jensen 1932.</title>
        <authorList>
            <person name="Hirsch P."/>
            <person name="Mevs U."/>
            <person name="Kroppenstedt R.M."/>
            <person name="Schumann P."/>
            <person name="Stackebrandt E."/>
        </authorList>
    </citation>
    <scope>NUCLEOTIDE SEQUENCE [LARGE SCALE GENOMIC DNA]</scope>
    <source>
        <strain evidence="7 8">JCM 12677</strain>
    </source>
</reference>
<dbReference type="OrthoDB" id="5422338at2"/>
<feature type="domain" description="HTTM-like" evidence="6">
    <location>
        <begin position="49"/>
        <end position="269"/>
    </location>
</feature>
<keyword evidence="4 5" id="KW-0472">Membrane</keyword>
<evidence type="ECO:0000256" key="5">
    <source>
        <dbReference type="SAM" id="Phobius"/>
    </source>
</evidence>
<evidence type="ECO:0000256" key="3">
    <source>
        <dbReference type="ARBA" id="ARBA00022989"/>
    </source>
</evidence>
<protein>
    <recommendedName>
        <fullName evidence="6">HTTM-like domain-containing protein</fullName>
    </recommendedName>
</protein>
<proteinExistence type="predicted"/>
<comment type="caution">
    <text evidence="7">The sequence shown here is derived from an EMBL/GenBank/DDBJ whole genome shotgun (WGS) entry which is preliminary data.</text>
</comment>
<evidence type="ECO:0000259" key="6">
    <source>
        <dbReference type="SMART" id="SM00752"/>
    </source>
</evidence>
<dbReference type="RefSeq" id="WP_120729390.1">
    <property type="nucleotide sequence ID" value="NZ_RBAK01000006.1"/>
</dbReference>
<dbReference type="AlphaFoldDB" id="A0A3A9ZD76"/>
<evidence type="ECO:0000256" key="4">
    <source>
        <dbReference type="ARBA" id="ARBA00023136"/>
    </source>
</evidence>
<keyword evidence="3 5" id="KW-1133">Transmembrane helix</keyword>
<name>A0A3A9ZD76_9ACTN</name>
<sequence length="289" mass="31847">MAGNEDVPVDKALKRVEQISSLGLVLASLEFLTQPQVFTDTGLLSWQVERSRHKWTAGKAGDLLDYLFKPPGIYLIYQLRLAAAVALVNPYSSKKVRDVAVAYIAATNYLLHFRIRYGTDGTEHMSLLTYATLTASRIFANDEKAKEACAWFLAGQTNLSYFAAGLSKLVGAPWRNGMAMPGIFRTTVYGDKRVYELLKSRPRLARAAGWGVVASELAMPLMMAAPKLPAWAMLGMGGGFHVGNAVFMGLNRFVYSFVGTYPAVVHVAKHMSANDVARLADFFRKLRRG</sequence>
<organism evidence="7 8">
    <name type="scientific">Micromonospora endolithica</name>
    <dbReference type="NCBI Taxonomy" id="230091"/>
    <lineage>
        <taxon>Bacteria</taxon>
        <taxon>Bacillati</taxon>
        <taxon>Actinomycetota</taxon>
        <taxon>Actinomycetes</taxon>
        <taxon>Micromonosporales</taxon>
        <taxon>Micromonosporaceae</taxon>
        <taxon>Micromonospora</taxon>
    </lineage>
</organism>